<keyword evidence="2" id="KW-0812">Transmembrane</keyword>
<keyword evidence="2" id="KW-1133">Transmembrane helix</keyword>
<accession>A0ABN1R2B7</accession>
<protein>
    <recommendedName>
        <fullName evidence="5">DUF4145 domain-containing protein</fullName>
    </recommendedName>
</protein>
<dbReference type="RefSeq" id="WP_343974935.1">
    <property type="nucleotide sequence ID" value="NZ_BAAAHK010000013.1"/>
</dbReference>
<keyword evidence="2" id="KW-0472">Membrane</keyword>
<name>A0ABN1R2B7_9ACTN</name>
<gene>
    <name evidence="3" type="ORF">GCM10009554_50610</name>
</gene>
<evidence type="ECO:0000313" key="3">
    <source>
        <dbReference type="EMBL" id="GAA0950540.1"/>
    </source>
</evidence>
<organism evidence="3 4">
    <name type="scientific">Kribbella koreensis</name>
    <dbReference type="NCBI Taxonomy" id="57909"/>
    <lineage>
        <taxon>Bacteria</taxon>
        <taxon>Bacillati</taxon>
        <taxon>Actinomycetota</taxon>
        <taxon>Actinomycetes</taxon>
        <taxon>Propionibacteriales</taxon>
        <taxon>Kribbellaceae</taxon>
        <taxon>Kribbella</taxon>
    </lineage>
</organism>
<dbReference type="EMBL" id="BAAAHK010000013">
    <property type="protein sequence ID" value="GAA0950540.1"/>
    <property type="molecule type" value="Genomic_DNA"/>
</dbReference>
<feature type="region of interest" description="Disordered" evidence="1">
    <location>
        <begin position="70"/>
        <end position="102"/>
    </location>
</feature>
<evidence type="ECO:0000256" key="1">
    <source>
        <dbReference type="SAM" id="MobiDB-lite"/>
    </source>
</evidence>
<feature type="compositionally biased region" description="Low complexity" evidence="1">
    <location>
        <begin position="82"/>
        <end position="99"/>
    </location>
</feature>
<evidence type="ECO:0000256" key="2">
    <source>
        <dbReference type="SAM" id="Phobius"/>
    </source>
</evidence>
<evidence type="ECO:0000313" key="4">
    <source>
        <dbReference type="Proteomes" id="UP001500542"/>
    </source>
</evidence>
<feature type="transmembrane region" description="Helical" evidence="2">
    <location>
        <begin position="18"/>
        <end position="35"/>
    </location>
</feature>
<proteinExistence type="predicted"/>
<keyword evidence="4" id="KW-1185">Reference proteome</keyword>
<dbReference type="Proteomes" id="UP001500542">
    <property type="component" value="Unassembled WGS sequence"/>
</dbReference>
<reference evidence="3 4" key="1">
    <citation type="journal article" date="2019" name="Int. J. Syst. Evol. Microbiol.">
        <title>The Global Catalogue of Microorganisms (GCM) 10K type strain sequencing project: providing services to taxonomists for standard genome sequencing and annotation.</title>
        <authorList>
            <consortium name="The Broad Institute Genomics Platform"/>
            <consortium name="The Broad Institute Genome Sequencing Center for Infectious Disease"/>
            <person name="Wu L."/>
            <person name="Ma J."/>
        </authorList>
    </citation>
    <scope>NUCLEOTIDE SEQUENCE [LARGE SCALE GENOMIC DNA]</scope>
    <source>
        <strain evidence="3 4">JCM 10977</strain>
    </source>
</reference>
<comment type="caution">
    <text evidence="3">The sequence shown here is derived from an EMBL/GenBank/DDBJ whole genome shotgun (WGS) entry which is preliminary data.</text>
</comment>
<sequence length="234" mass="25994">MELTKAIFDFFKDVTASVAWPITIIILAILFRAEFGKLLDALRRRMGSIRKATGPAGLSLEFGEALEEAREAQEHLQDESEAVPSLSTSSSPSEESSATDVDRPFYLDHEKREQLKKQSPTAALLVLYTELEVQLRAFYESVELPPGRENRDGKRAPMSPHLMLKRLIENGYLPQALMDILWPLSRARNALAHGMPGPQDQAEIRELVDICASMTATVSLIRGTTSPGLPQYAT</sequence>
<evidence type="ECO:0008006" key="5">
    <source>
        <dbReference type="Google" id="ProtNLM"/>
    </source>
</evidence>